<organism evidence="8 9">
    <name type="scientific">Mycobacterium paraterrae</name>
    <dbReference type="NCBI Taxonomy" id="577492"/>
    <lineage>
        <taxon>Bacteria</taxon>
        <taxon>Bacillati</taxon>
        <taxon>Actinomycetota</taxon>
        <taxon>Actinomycetes</taxon>
        <taxon>Mycobacteriales</taxon>
        <taxon>Mycobacteriaceae</taxon>
        <taxon>Mycobacterium</taxon>
    </lineage>
</organism>
<gene>
    <name evidence="8" type="ORF">MKK62_09960</name>
</gene>
<keyword evidence="9" id="KW-1185">Reference proteome</keyword>
<keyword evidence="7" id="KW-0732">Signal</keyword>
<evidence type="ECO:0000313" key="9">
    <source>
        <dbReference type="Proteomes" id="UP001055336"/>
    </source>
</evidence>
<keyword evidence="4" id="KW-0812">Transmembrane</keyword>
<dbReference type="RefSeq" id="WP_240263280.1">
    <property type="nucleotide sequence ID" value="NZ_CP092488.2"/>
</dbReference>
<dbReference type="InterPro" id="IPR038468">
    <property type="entry name" value="MmpS_C"/>
</dbReference>
<evidence type="ECO:0000256" key="1">
    <source>
        <dbReference type="ARBA" id="ARBA00004236"/>
    </source>
</evidence>
<feature type="chain" id="PRO_5046486021" evidence="7">
    <location>
        <begin position="30"/>
        <end position="127"/>
    </location>
</feature>
<keyword evidence="6" id="KW-0472">Membrane</keyword>
<dbReference type="InterPro" id="IPR008693">
    <property type="entry name" value="MmpS"/>
</dbReference>
<dbReference type="EMBL" id="CP092488">
    <property type="protein sequence ID" value="UMB71529.1"/>
    <property type="molecule type" value="Genomic_DNA"/>
</dbReference>
<reference evidence="8" key="1">
    <citation type="submission" date="2022-08" db="EMBL/GenBank/DDBJ databases">
        <title>Whole genome sequencing of non-tuberculosis mycobacteria type-strains.</title>
        <authorList>
            <person name="Igarashi Y."/>
            <person name="Osugi A."/>
            <person name="Mitarai S."/>
        </authorList>
    </citation>
    <scope>NUCLEOTIDE SEQUENCE</scope>
    <source>
        <strain evidence="8">DSM 45127</strain>
    </source>
</reference>
<name>A0ABY3VSY6_9MYCO</name>
<evidence type="ECO:0000256" key="6">
    <source>
        <dbReference type="ARBA" id="ARBA00023136"/>
    </source>
</evidence>
<feature type="signal peptide" evidence="7">
    <location>
        <begin position="1"/>
        <end position="29"/>
    </location>
</feature>
<evidence type="ECO:0000256" key="4">
    <source>
        <dbReference type="ARBA" id="ARBA00022692"/>
    </source>
</evidence>
<dbReference type="Proteomes" id="UP001055336">
    <property type="component" value="Chromosome"/>
</dbReference>
<evidence type="ECO:0000256" key="5">
    <source>
        <dbReference type="ARBA" id="ARBA00022989"/>
    </source>
</evidence>
<accession>A0ABY3VSY6</accession>
<sequence length="127" mass="13342">MTRSRVTTTSREMTMTGKAILIAALTAFASTVGMGVTAQADPPTKVTYQLSGSAPIADYVSYQLDASQRQETHVTLPWKTDFTVVGNKVFVISAQSPGSITCTILVDGKVVNQATANGAPARTVCSN</sequence>
<evidence type="ECO:0000256" key="3">
    <source>
        <dbReference type="ARBA" id="ARBA00022475"/>
    </source>
</evidence>
<dbReference type="Pfam" id="PF05423">
    <property type="entry name" value="Mycobact_memb"/>
    <property type="match status" value="1"/>
</dbReference>
<comment type="similarity">
    <text evidence="2">Belongs to the MmpS family.</text>
</comment>
<evidence type="ECO:0000313" key="8">
    <source>
        <dbReference type="EMBL" id="UMB71529.1"/>
    </source>
</evidence>
<dbReference type="Gene3D" id="2.60.40.2880">
    <property type="entry name" value="MmpS1-5, C-terminal soluble domain"/>
    <property type="match status" value="1"/>
</dbReference>
<keyword evidence="3" id="KW-1003">Cell membrane</keyword>
<protein>
    <submittedName>
        <fullName evidence="8">MmpS family protein</fullName>
    </submittedName>
</protein>
<evidence type="ECO:0000256" key="2">
    <source>
        <dbReference type="ARBA" id="ARBA00007531"/>
    </source>
</evidence>
<evidence type="ECO:0000256" key="7">
    <source>
        <dbReference type="SAM" id="SignalP"/>
    </source>
</evidence>
<keyword evidence="5" id="KW-1133">Transmembrane helix</keyword>
<proteinExistence type="inferred from homology"/>
<comment type="subcellular location">
    <subcellularLocation>
        <location evidence="1">Cell membrane</location>
    </subcellularLocation>
</comment>